<dbReference type="GO" id="GO:0016567">
    <property type="term" value="P:protein ubiquitination"/>
    <property type="evidence" value="ECO:0007669"/>
    <property type="project" value="TreeGrafter"/>
</dbReference>
<evidence type="ECO:0008006" key="7">
    <source>
        <dbReference type="Google" id="ProtNLM"/>
    </source>
</evidence>
<feature type="compositionally biased region" description="Basic and acidic residues" evidence="2">
    <location>
        <begin position="338"/>
        <end position="356"/>
    </location>
</feature>
<accession>A0AAD4TC08</accession>
<dbReference type="CDD" id="cd23818">
    <property type="entry name" value="RWD_RNF25"/>
    <property type="match status" value="1"/>
</dbReference>
<dbReference type="Gene3D" id="3.30.40.10">
    <property type="entry name" value="Zinc/RING finger domain, C3HC4 (zinc finger)"/>
    <property type="match status" value="1"/>
</dbReference>
<feature type="domain" description="RWD" evidence="4">
    <location>
        <begin position="9"/>
        <end position="115"/>
    </location>
</feature>
<dbReference type="InterPro" id="IPR013083">
    <property type="entry name" value="Znf_RING/FYVE/PHD"/>
</dbReference>
<dbReference type="Pfam" id="PF05773">
    <property type="entry name" value="RWD"/>
    <property type="match status" value="1"/>
</dbReference>
<evidence type="ECO:0000259" key="4">
    <source>
        <dbReference type="PROSITE" id="PS50908"/>
    </source>
</evidence>
<keyword evidence="1" id="KW-0863">Zinc-finger</keyword>
<dbReference type="PROSITE" id="PS50089">
    <property type="entry name" value="ZF_RING_2"/>
    <property type="match status" value="1"/>
</dbReference>
<evidence type="ECO:0000256" key="1">
    <source>
        <dbReference type="PROSITE-ProRule" id="PRU00175"/>
    </source>
</evidence>
<dbReference type="SMART" id="SM00591">
    <property type="entry name" value="RWD"/>
    <property type="match status" value="1"/>
</dbReference>
<dbReference type="GO" id="GO:0009893">
    <property type="term" value="P:positive regulation of metabolic process"/>
    <property type="evidence" value="ECO:0007669"/>
    <property type="project" value="UniProtKB-ARBA"/>
</dbReference>
<keyword evidence="1" id="KW-0479">Metal-binding</keyword>
<dbReference type="PANTHER" id="PTHR13198">
    <property type="entry name" value="RING FINGER PROTEIN 25"/>
    <property type="match status" value="1"/>
</dbReference>
<evidence type="ECO:0000313" key="5">
    <source>
        <dbReference type="EMBL" id="KAI3948960.1"/>
    </source>
</evidence>
<dbReference type="GO" id="GO:0005634">
    <property type="term" value="C:nucleus"/>
    <property type="evidence" value="ECO:0007669"/>
    <property type="project" value="TreeGrafter"/>
</dbReference>
<dbReference type="GO" id="GO:0061630">
    <property type="term" value="F:ubiquitin protein ligase activity"/>
    <property type="evidence" value="ECO:0007669"/>
    <property type="project" value="InterPro"/>
</dbReference>
<keyword evidence="1" id="KW-0862">Zinc</keyword>
<reference evidence="5" key="1">
    <citation type="submission" date="2022-04" db="EMBL/GenBank/DDBJ databases">
        <title>A functionally conserved STORR gene fusion in Papaver species that diverged 16.8 million years ago.</title>
        <authorList>
            <person name="Catania T."/>
        </authorList>
    </citation>
    <scope>NUCLEOTIDE SEQUENCE</scope>
    <source>
        <strain evidence="5">S-188037</strain>
    </source>
</reference>
<dbReference type="GO" id="GO:0033554">
    <property type="term" value="P:cellular response to stress"/>
    <property type="evidence" value="ECO:0007669"/>
    <property type="project" value="UniProtKB-ARBA"/>
</dbReference>
<dbReference type="AlphaFoldDB" id="A0AAD4TC08"/>
<dbReference type="EMBL" id="JAJJMB010003208">
    <property type="protein sequence ID" value="KAI3948960.1"/>
    <property type="molecule type" value="Genomic_DNA"/>
</dbReference>
<organism evidence="5 6">
    <name type="scientific">Papaver atlanticum</name>
    <dbReference type="NCBI Taxonomy" id="357466"/>
    <lineage>
        <taxon>Eukaryota</taxon>
        <taxon>Viridiplantae</taxon>
        <taxon>Streptophyta</taxon>
        <taxon>Embryophyta</taxon>
        <taxon>Tracheophyta</taxon>
        <taxon>Spermatophyta</taxon>
        <taxon>Magnoliopsida</taxon>
        <taxon>Ranunculales</taxon>
        <taxon>Papaveraceae</taxon>
        <taxon>Papaveroideae</taxon>
        <taxon>Papaver</taxon>
    </lineage>
</organism>
<comment type="caution">
    <text evidence="5">The sequence shown here is derived from an EMBL/GenBank/DDBJ whole genome shotgun (WGS) entry which is preliminary data.</text>
</comment>
<dbReference type="FunFam" id="3.10.110.10:FF:000050">
    <property type="entry name" value="eIF-2-alpha kinase GCN2"/>
    <property type="match status" value="1"/>
</dbReference>
<dbReference type="SUPFAM" id="SSF54495">
    <property type="entry name" value="UBC-like"/>
    <property type="match status" value="1"/>
</dbReference>
<dbReference type="InterPro" id="IPR039133">
    <property type="entry name" value="RNF25"/>
</dbReference>
<evidence type="ECO:0000313" key="6">
    <source>
        <dbReference type="Proteomes" id="UP001202328"/>
    </source>
</evidence>
<feature type="region of interest" description="Disordered" evidence="2">
    <location>
        <begin position="170"/>
        <end position="190"/>
    </location>
</feature>
<gene>
    <name evidence="5" type="ORF">MKW98_021566</name>
</gene>
<dbReference type="PROSITE" id="PS50908">
    <property type="entry name" value="RWD"/>
    <property type="match status" value="1"/>
</dbReference>
<dbReference type="Proteomes" id="UP001202328">
    <property type="component" value="Unassembled WGS sequence"/>
</dbReference>
<evidence type="ECO:0000259" key="3">
    <source>
        <dbReference type="PROSITE" id="PS50089"/>
    </source>
</evidence>
<dbReference type="GO" id="GO:0008270">
    <property type="term" value="F:zinc ion binding"/>
    <property type="evidence" value="ECO:0007669"/>
    <property type="project" value="UniProtKB-KW"/>
</dbReference>
<dbReference type="Gene3D" id="3.10.110.10">
    <property type="entry name" value="Ubiquitin Conjugating Enzyme"/>
    <property type="match status" value="1"/>
</dbReference>
<dbReference type="SMART" id="SM00184">
    <property type="entry name" value="RING"/>
    <property type="match status" value="1"/>
</dbReference>
<dbReference type="SUPFAM" id="SSF57850">
    <property type="entry name" value="RING/U-box"/>
    <property type="match status" value="1"/>
</dbReference>
<dbReference type="InterPro" id="IPR001841">
    <property type="entry name" value="Znf_RING"/>
</dbReference>
<keyword evidence="6" id="KW-1185">Reference proteome</keyword>
<dbReference type="InterPro" id="IPR006575">
    <property type="entry name" value="RWD_dom"/>
</dbReference>
<dbReference type="GO" id="GO:0010468">
    <property type="term" value="P:regulation of gene expression"/>
    <property type="evidence" value="ECO:0007669"/>
    <property type="project" value="UniProtKB-ARBA"/>
</dbReference>
<dbReference type="PANTHER" id="PTHR13198:SF4">
    <property type="entry name" value="E3 UBIQUITIN-PROTEIN LIGASE RNF25"/>
    <property type="match status" value="1"/>
</dbReference>
<feature type="region of interest" description="Disordered" evidence="2">
    <location>
        <begin position="275"/>
        <end position="356"/>
    </location>
</feature>
<dbReference type="GO" id="GO:0051246">
    <property type="term" value="P:regulation of protein metabolic process"/>
    <property type="evidence" value="ECO:0007669"/>
    <property type="project" value="UniProtKB-ARBA"/>
</dbReference>
<feature type="domain" description="RING-type" evidence="3">
    <location>
        <begin position="122"/>
        <end position="204"/>
    </location>
</feature>
<feature type="compositionally biased region" description="Polar residues" evidence="2">
    <location>
        <begin position="171"/>
        <end position="190"/>
    </location>
</feature>
<proteinExistence type="predicted"/>
<evidence type="ECO:0000256" key="2">
    <source>
        <dbReference type="SAM" id="MobiDB-lite"/>
    </source>
</evidence>
<feature type="compositionally biased region" description="Low complexity" evidence="2">
    <location>
        <begin position="316"/>
        <end position="325"/>
    </location>
</feature>
<dbReference type="InterPro" id="IPR016135">
    <property type="entry name" value="UBQ-conjugating_enzyme/RWD"/>
</dbReference>
<name>A0AAD4TC08_9MAGN</name>
<dbReference type="FunFam" id="3.30.40.10:FF:000914">
    <property type="entry name" value="RWD domain-containing protein"/>
    <property type="match status" value="1"/>
</dbReference>
<sequence>MAEEEEVLFEVEAVESVYEKDCSILQRYPPHLNIHIKPRTAEDSSQQFVEAVLCLQAGPKYPEEPPQIDIKESKGLDEERKVRLLNILREKSQELCSCLMLVALCEEAVEALTNMNHPDGDCPLCLNTLRKDDTEGDFLPFMKLMSCFHCFHSECIIRWWKWLQEQKETNPDASNVSSSQSRNLESSDSHGTVNLNPGLCPVCRMVFQTKDIEHVLDLVGTNLSQTNFTGAEIEYEKEVLQSEAENARRKKFEAVLKLQEENSGLIEPKKNEVLRPGMFLPEPPVVQPKETAEPITEPQQQTDPVCKPTPPSETGSSLSNKPSSSKQRKNWGSKAKNKSRDSREQQRKWIQKDIGQ</sequence>
<feature type="compositionally biased region" description="Basic residues" evidence="2">
    <location>
        <begin position="326"/>
        <end position="337"/>
    </location>
</feature>
<protein>
    <recommendedName>
        <fullName evidence="7">RWD domain-containing protein</fullName>
    </recommendedName>
</protein>